<comment type="caution">
    <text evidence="4">The sequence shown here is derived from an EMBL/GenBank/DDBJ whole genome shotgun (WGS) entry which is preliminary data.</text>
</comment>
<feature type="domain" description="Glycosyltransferase 2-like" evidence="3">
    <location>
        <begin position="7"/>
        <end position="163"/>
    </location>
</feature>
<accession>A0A329UNU9</accession>
<evidence type="ECO:0000313" key="5">
    <source>
        <dbReference type="Proteomes" id="UP000250550"/>
    </source>
</evidence>
<dbReference type="InterPro" id="IPR029044">
    <property type="entry name" value="Nucleotide-diphossugar_trans"/>
</dbReference>
<name>A0A329UNU9_9FIRM</name>
<dbReference type="AlphaFoldDB" id="A0A329UNU9"/>
<sequence length="328" mass="37696">MHEDLVSIIVPVYNVEKFVEKCVKSLMNQTHKNIEIILVDDGSPDHSPEIIDRIAAEDQRVHVIHQQNRGVSAARNAGLQCASGEYVMFVDGDDWVDSDYVSYFLMLVSENGSLIGMNKNNYSTGKIKTNEERYVVKAETAIEWIYSDEIFVAVWNKIYSRRLLVDNNISFDPTIWYGEGMLFNIQCLQYVDTVAIGEKSVYHQTFNPDSAMRKFNLKSNLCGIKSLDVQKSIWKKVTPAIEKAWEYHRYCFNRSISSGLLESEMVSEYPDVYKECIRNIRKGIMMPLTREKTLKAKVGWLIYFVSPSLMAKRSISLRKKLLRKTGGV</sequence>
<proteinExistence type="predicted"/>
<reference evidence="4 5" key="1">
    <citation type="submission" date="2018-02" db="EMBL/GenBank/DDBJ databases">
        <title>Complete genome sequencing of Faecalibacterium prausnitzii strains isolated from the human gut.</title>
        <authorList>
            <person name="Fitzgerald B.C."/>
            <person name="Shkoporov A.N."/>
            <person name="Ross P.R."/>
            <person name="Hill C."/>
        </authorList>
    </citation>
    <scope>NUCLEOTIDE SEQUENCE [LARGE SCALE GENOMIC DNA]</scope>
    <source>
        <strain evidence="4 5">APC924/119</strain>
    </source>
</reference>
<dbReference type="PANTHER" id="PTHR22916">
    <property type="entry name" value="GLYCOSYLTRANSFERASE"/>
    <property type="match status" value="1"/>
</dbReference>
<evidence type="ECO:0000256" key="2">
    <source>
        <dbReference type="ARBA" id="ARBA00022679"/>
    </source>
</evidence>
<dbReference type="CDD" id="cd00761">
    <property type="entry name" value="Glyco_tranf_GTA_type"/>
    <property type="match status" value="1"/>
</dbReference>
<evidence type="ECO:0000256" key="1">
    <source>
        <dbReference type="ARBA" id="ARBA00022676"/>
    </source>
</evidence>
<keyword evidence="1" id="KW-0328">Glycosyltransferase</keyword>
<dbReference type="Gene3D" id="3.90.550.10">
    <property type="entry name" value="Spore Coat Polysaccharide Biosynthesis Protein SpsA, Chain A"/>
    <property type="match status" value="1"/>
</dbReference>
<evidence type="ECO:0000259" key="3">
    <source>
        <dbReference type="Pfam" id="PF00535"/>
    </source>
</evidence>
<protein>
    <recommendedName>
        <fullName evidence="3">Glycosyltransferase 2-like domain-containing protein</fullName>
    </recommendedName>
</protein>
<dbReference type="PANTHER" id="PTHR22916:SF51">
    <property type="entry name" value="GLYCOSYLTRANSFERASE EPSH-RELATED"/>
    <property type="match status" value="1"/>
</dbReference>
<dbReference type="Pfam" id="PF00535">
    <property type="entry name" value="Glycos_transf_2"/>
    <property type="match status" value="1"/>
</dbReference>
<dbReference type="RefSeq" id="WP_112121564.1">
    <property type="nucleotide sequence ID" value="NZ_PRLF01000010.1"/>
</dbReference>
<dbReference type="Proteomes" id="UP000250550">
    <property type="component" value="Unassembled WGS sequence"/>
</dbReference>
<organism evidence="4 5">
    <name type="scientific">Faecalibacterium prausnitzii</name>
    <dbReference type="NCBI Taxonomy" id="853"/>
    <lineage>
        <taxon>Bacteria</taxon>
        <taxon>Bacillati</taxon>
        <taxon>Bacillota</taxon>
        <taxon>Clostridia</taxon>
        <taxon>Eubacteriales</taxon>
        <taxon>Oscillospiraceae</taxon>
        <taxon>Faecalibacterium</taxon>
    </lineage>
</organism>
<dbReference type="InterPro" id="IPR001173">
    <property type="entry name" value="Glyco_trans_2-like"/>
</dbReference>
<dbReference type="GO" id="GO:0016757">
    <property type="term" value="F:glycosyltransferase activity"/>
    <property type="evidence" value="ECO:0007669"/>
    <property type="project" value="UniProtKB-KW"/>
</dbReference>
<gene>
    <name evidence="4" type="ORF">C4N21_08570</name>
</gene>
<evidence type="ECO:0000313" key="4">
    <source>
        <dbReference type="EMBL" id="RAW64963.1"/>
    </source>
</evidence>
<keyword evidence="2" id="KW-0808">Transferase</keyword>
<dbReference type="SUPFAM" id="SSF53448">
    <property type="entry name" value="Nucleotide-diphospho-sugar transferases"/>
    <property type="match status" value="1"/>
</dbReference>
<dbReference type="EMBL" id="PRLF01000010">
    <property type="protein sequence ID" value="RAW64963.1"/>
    <property type="molecule type" value="Genomic_DNA"/>
</dbReference>